<dbReference type="EMBL" id="WTPW01002983">
    <property type="protein sequence ID" value="KAF0358026.1"/>
    <property type="molecule type" value="Genomic_DNA"/>
</dbReference>
<accession>A0A8H3WXD4</accession>
<evidence type="ECO:0000313" key="1">
    <source>
        <dbReference type="EMBL" id="KAF0358026.1"/>
    </source>
</evidence>
<reference evidence="1 2" key="1">
    <citation type="journal article" date="2019" name="Environ. Microbiol.">
        <title>At the nexus of three kingdoms: the genome of the mycorrhizal fungus Gigaspora margarita provides insights into plant, endobacterial and fungal interactions.</title>
        <authorList>
            <person name="Venice F."/>
            <person name="Ghignone S."/>
            <person name="Salvioli di Fossalunga A."/>
            <person name="Amselem J."/>
            <person name="Novero M."/>
            <person name="Xianan X."/>
            <person name="Sedzielewska Toro K."/>
            <person name="Morin E."/>
            <person name="Lipzen A."/>
            <person name="Grigoriev I.V."/>
            <person name="Henrissat B."/>
            <person name="Martin F.M."/>
            <person name="Bonfante P."/>
        </authorList>
    </citation>
    <scope>NUCLEOTIDE SEQUENCE [LARGE SCALE GENOMIC DNA]</scope>
    <source>
        <strain evidence="1 2">BEG34</strain>
    </source>
</reference>
<dbReference type="OrthoDB" id="2418550at2759"/>
<organism evidence="1 2">
    <name type="scientific">Gigaspora margarita</name>
    <dbReference type="NCBI Taxonomy" id="4874"/>
    <lineage>
        <taxon>Eukaryota</taxon>
        <taxon>Fungi</taxon>
        <taxon>Fungi incertae sedis</taxon>
        <taxon>Mucoromycota</taxon>
        <taxon>Glomeromycotina</taxon>
        <taxon>Glomeromycetes</taxon>
        <taxon>Diversisporales</taxon>
        <taxon>Gigasporaceae</taxon>
        <taxon>Gigaspora</taxon>
    </lineage>
</organism>
<protein>
    <submittedName>
        <fullName evidence="1">Uncharacterized protein</fullName>
    </submittedName>
</protein>
<sequence length="215" mass="24755">MLEKTEVMNKEEAEEIINKLKKNSKKTICLYRKFSKNLSEKYLKSKKMAVGSACTTDVFDKDNSDQDDESSERNNAIPPSFQRKHLFKSLLHDEQLKDNDDKAQVIIALGANKDGYCNSELLLEQAKKAILIFERMHSGVIGIWAFDNSTIHTALALDALNVKKMNMHSGRAQLKMRTTKWNGHDQEMVYPLNHSSNKKTTRSTKRYKKKLILYL</sequence>
<name>A0A8H3WXD4_GIGMA</name>
<proteinExistence type="predicted"/>
<keyword evidence="2" id="KW-1185">Reference proteome</keyword>
<dbReference type="Proteomes" id="UP000439903">
    <property type="component" value="Unassembled WGS sequence"/>
</dbReference>
<evidence type="ECO:0000313" key="2">
    <source>
        <dbReference type="Proteomes" id="UP000439903"/>
    </source>
</evidence>
<dbReference type="AlphaFoldDB" id="A0A8H3WXD4"/>
<comment type="caution">
    <text evidence="1">The sequence shown here is derived from an EMBL/GenBank/DDBJ whole genome shotgun (WGS) entry which is preliminary data.</text>
</comment>
<gene>
    <name evidence="1" type="ORF">F8M41_014500</name>
</gene>